<proteinExistence type="predicted"/>
<dbReference type="SMART" id="SM00421">
    <property type="entry name" value="HTH_LUXR"/>
    <property type="match status" value="1"/>
</dbReference>
<dbReference type="GO" id="GO:0003677">
    <property type="term" value="F:DNA binding"/>
    <property type="evidence" value="ECO:0007669"/>
    <property type="project" value="UniProtKB-KW"/>
</dbReference>
<feature type="region of interest" description="Disordered" evidence="2">
    <location>
        <begin position="519"/>
        <end position="560"/>
    </location>
</feature>
<dbReference type="Gene3D" id="1.10.10.10">
    <property type="entry name" value="Winged helix-like DNA-binding domain superfamily/Winged helix DNA-binding domain"/>
    <property type="match status" value="1"/>
</dbReference>
<evidence type="ECO:0000313" key="4">
    <source>
        <dbReference type="EMBL" id="SKC53786.1"/>
    </source>
</evidence>
<dbReference type="RefSeq" id="WP_079727751.1">
    <property type="nucleotide sequence ID" value="NZ_FUZP01000001.1"/>
</dbReference>
<organism evidence="4 5">
    <name type="scientific">Okibacterium fritillariae</name>
    <dbReference type="NCBI Taxonomy" id="123320"/>
    <lineage>
        <taxon>Bacteria</taxon>
        <taxon>Bacillati</taxon>
        <taxon>Actinomycetota</taxon>
        <taxon>Actinomycetes</taxon>
        <taxon>Micrococcales</taxon>
        <taxon>Microbacteriaceae</taxon>
        <taxon>Okibacterium</taxon>
    </lineage>
</organism>
<dbReference type="SUPFAM" id="SSF46894">
    <property type="entry name" value="C-terminal effector domain of the bipartite response regulators"/>
    <property type="match status" value="1"/>
</dbReference>
<accession>A0A1T5JQZ8</accession>
<dbReference type="InterPro" id="IPR036388">
    <property type="entry name" value="WH-like_DNA-bd_sf"/>
</dbReference>
<dbReference type="InterPro" id="IPR000792">
    <property type="entry name" value="Tscrpt_reg_LuxR_C"/>
</dbReference>
<dbReference type="InterPro" id="IPR039420">
    <property type="entry name" value="WalR-like"/>
</dbReference>
<dbReference type="AlphaFoldDB" id="A0A1T5JQZ8"/>
<dbReference type="PROSITE" id="PS00622">
    <property type="entry name" value="HTH_LUXR_1"/>
    <property type="match status" value="1"/>
</dbReference>
<dbReference type="PRINTS" id="PR00038">
    <property type="entry name" value="HTHLUXR"/>
</dbReference>
<feature type="compositionally biased region" description="Basic and acidic residues" evidence="2">
    <location>
        <begin position="520"/>
        <end position="560"/>
    </location>
</feature>
<keyword evidence="1" id="KW-0238">DNA-binding</keyword>
<name>A0A1T5JQZ8_9MICO</name>
<keyword evidence="5" id="KW-1185">Reference proteome</keyword>
<dbReference type="EMBL" id="FUZP01000001">
    <property type="protein sequence ID" value="SKC53786.1"/>
    <property type="molecule type" value="Genomic_DNA"/>
</dbReference>
<dbReference type="STRING" id="123320.SAMN06309945_1776"/>
<dbReference type="Proteomes" id="UP000190857">
    <property type="component" value="Unassembled WGS sequence"/>
</dbReference>
<evidence type="ECO:0000256" key="1">
    <source>
        <dbReference type="ARBA" id="ARBA00023125"/>
    </source>
</evidence>
<dbReference type="OrthoDB" id="3751684at2"/>
<evidence type="ECO:0000259" key="3">
    <source>
        <dbReference type="PROSITE" id="PS50043"/>
    </source>
</evidence>
<dbReference type="InterPro" id="IPR016032">
    <property type="entry name" value="Sig_transdc_resp-reg_C-effctor"/>
</dbReference>
<dbReference type="CDD" id="cd06170">
    <property type="entry name" value="LuxR_C_like"/>
    <property type="match status" value="1"/>
</dbReference>
<sequence>MASDAETAWVRSCVRYALGDDASDDGDAIWPLLTPAQRAGHAPLPDPLPAAHTLIDRLAPRLDNLPPAHRRALLIAGVAIVDRTDVLAAASGLTLDELVDGSIDGLISFVSRRYRLSDPRVRIVAHATATVAERTDAHTRLSAALADSSPHEAAWHRSLAALGGLPDVVPRLLGLSRQALRRGDSVFAYRVAREAASQSEPGRLRTIAQLRAGLSALHSGHAREAREWLGAVLRSGDVMLEASALAAFIFSVAAADGHVPHADLDRLEARWRADVGRGRAPGSGCGVVLGLATAAALHAERGDAASARAFGERARELADDMSAVDAASAAPANDIVAGVCVWLAACGVVAANEAAWSASATGSADPTVAAGISLVDAFAALLNRGAAGARDASHALADSILSLSPLDREAGRDGGTRGSATPLVEAHLRVAHWIVEQAGTGQAGTERAVIGQAGIGQAGIGHTGPENTGIGNTVDAPGPSIPQRRGPVSDPGDPLLSRLPLHLPFGGTFVREADASPVTREFHTGDRATERGGAPERGRAPKRGGESESARALEEHDETAHPLAPVQRLFPDDEPAWLAVLTAREAEVARLVVGGASNREIAGRMHLSVRTVEVHLGRVFQKLDVHSRTQLSLLVHRGGYVETRS</sequence>
<evidence type="ECO:0000256" key="2">
    <source>
        <dbReference type="SAM" id="MobiDB-lite"/>
    </source>
</evidence>
<gene>
    <name evidence="4" type="ORF">SAMN06309945_1776</name>
</gene>
<dbReference type="GO" id="GO:0006355">
    <property type="term" value="P:regulation of DNA-templated transcription"/>
    <property type="evidence" value="ECO:0007669"/>
    <property type="project" value="InterPro"/>
</dbReference>
<protein>
    <submittedName>
        <fullName evidence="4">Regulatory protein, luxR family</fullName>
    </submittedName>
</protein>
<evidence type="ECO:0000313" key="5">
    <source>
        <dbReference type="Proteomes" id="UP000190857"/>
    </source>
</evidence>
<feature type="domain" description="HTH luxR-type" evidence="3">
    <location>
        <begin position="574"/>
        <end position="639"/>
    </location>
</feature>
<dbReference type="Pfam" id="PF00196">
    <property type="entry name" value="GerE"/>
    <property type="match status" value="1"/>
</dbReference>
<reference evidence="4 5" key="1">
    <citation type="submission" date="2017-02" db="EMBL/GenBank/DDBJ databases">
        <authorList>
            <person name="Peterson S.W."/>
        </authorList>
    </citation>
    <scope>NUCLEOTIDE SEQUENCE [LARGE SCALE GENOMIC DNA]</scope>
    <source>
        <strain evidence="4 5">VKM Ac-2059</strain>
    </source>
</reference>
<dbReference type="PROSITE" id="PS50043">
    <property type="entry name" value="HTH_LUXR_2"/>
    <property type="match status" value="1"/>
</dbReference>
<dbReference type="PANTHER" id="PTHR43214">
    <property type="entry name" value="TWO-COMPONENT RESPONSE REGULATOR"/>
    <property type="match status" value="1"/>
</dbReference>